<dbReference type="EMBL" id="CP033464">
    <property type="protein sequence ID" value="QDX95296.1"/>
    <property type="molecule type" value="Genomic_DNA"/>
</dbReference>
<proteinExistence type="predicted"/>
<feature type="region of interest" description="Disordered" evidence="1">
    <location>
        <begin position="37"/>
        <end position="70"/>
    </location>
</feature>
<dbReference type="Proteomes" id="UP000319432">
    <property type="component" value="Chromosome"/>
</dbReference>
<name>A0A518VE76_BRELA</name>
<dbReference type="AlphaFoldDB" id="A0A518VE76"/>
<keyword evidence="3" id="KW-1185">Reference proteome</keyword>
<sequence>MQRTNEKEKRNQYDLDSERVVCIMGIGTGKNADRIRGWIKKSNDMTPKTKQHKASTTEKSKNGNGGGRNA</sequence>
<accession>A0A518VE76</accession>
<evidence type="ECO:0000256" key="1">
    <source>
        <dbReference type="SAM" id="MobiDB-lite"/>
    </source>
</evidence>
<evidence type="ECO:0000313" key="3">
    <source>
        <dbReference type="Proteomes" id="UP000319432"/>
    </source>
</evidence>
<gene>
    <name evidence="2" type="ORF">EEL30_25205</name>
</gene>
<evidence type="ECO:0000313" key="2">
    <source>
        <dbReference type="EMBL" id="QDX95296.1"/>
    </source>
</evidence>
<organism evidence="2 3">
    <name type="scientific">Brevibacillus laterosporus</name>
    <name type="common">Bacillus laterosporus</name>
    <dbReference type="NCBI Taxonomy" id="1465"/>
    <lineage>
        <taxon>Bacteria</taxon>
        <taxon>Bacillati</taxon>
        <taxon>Bacillota</taxon>
        <taxon>Bacilli</taxon>
        <taxon>Bacillales</taxon>
        <taxon>Paenibacillaceae</taxon>
        <taxon>Brevibacillus</taxon>
    </lineage>
</organism>
<reference evidence="2 3" key="1">
    <citation type="submission" date="2018-11" db="EMBL/GenBank/DDBJ databases">
        <title>Phylogenetic determinants of toxin gene distribution in genomes of Brevibacillus laterosporus.</title>
        <authorList>
            <person name="Glare T.R."/>
            <person name="Durrant A."/>
            <person name="Berry C."/>
            <person name="Palma L."/>
            <person name="Ormskirk M."/>
            <person name="Cox M.O."/>
        </authorList>
    </citation>
    <scope>NUCLEOTIDE SEQUENCE [LARGE SCALE GENOMIC DNA]</scope>
    <source>
        <strain evidence="2 3">1821L</strain>
    </source>
</reference>
<protein>
    <submittedName>
        <fullName evidence="2">Uncharacterized protein</fullName>
    </submittedName>
</protein>